<dbReference type="InterPro" id="IPR035093">
    <property type="entry name" value="RelE/ParE_toxin_dom_sf"/>
</dbReference>
<keyword evidence="3" id="KW-1185">Reference proteome</keyword>
<evidence type="ECO:0000313" key="3">
    <source>
        <dbReference type="Proteomes" id="UP000075583"/>
    </source>
</evidence>
<dbReference type="Gene3D" id="3.30.2310.20">
    <property type="entry name" value="RelE-like"/>
    <property type="match status" value="1"/>
</dbReference>
<comment type="caution">
    <text evidence="2">The sequence shown here is derived from an EMBL/GenBank/DDBJ whole genome shotgun (WGS) entry which is preliminary data.</text>
</comment>
<proteinExistence type="predicted"/>
<organism evidence="2 3">
    <name type="scientific">Roseivirga ehrenbergii (strain DSM 102268 / JCM 13514 / KCTC 12282 / NCIMB 14502 / KMM 6017)</name>
    <dbReference type="NCBI Taxonomy" id="279360"/>
    <lineage>
        <taxon>Bacteria</taxon>
        <taxon>Pseudomonadati</taxon>
        <taxon>Bacteroidota</taxon>
        <taxon>Cytophagia</taxon>
        <taxon>Cytophagales</taxon>
        <taxon>Roseivirgaceae</taxon>
        <taxon>Roseivirga</taxon>
    </lineage>
</organism>
<reference evidence="2" key="1">
    <citation type="submission" date="2016-01" db="EMBL/GenBank/DDBJ databases">
        <title>Genome sequencing of Roseivirga ehrenbergii KMM 6017.</title>
        <authorList>
            <person name="Selvaratnam C."/>
            <person name="Thevarajoo S."/>
            <person name="Goh K.M."/>
            <person name="Ee R."/>
            <person name="Chan K.-G."/>
            <person name="Chong C.S."/>
        </authorList>
    </citation>
    <scope>NUCLEOTIDE SEQUENCE [LARGE SCALE GENOMIC DNA]</scope>
    <source>
        <strain evidence="2">KMM 6017</strain>
    </source>
</reference>
<name>A0A150WYY8_ROSEK</name>
<dbReference type="Proteomes" id="UP000075583">
    <property type="component" value="Unassembled WGS sequence"/>
</dbReference>
<gene>
    <name evidence="2" type="ORF">MB14_09970</name>
</gene>
<protein>
    <recommendedName>
        <fullName evidence="4">Plasmid stabilization protein</fullName>
    </recommendedName>
</protein>
<dbReference type="EMBL" id="LQZQ01000050">
    <property type="protein sequence ID" value="KYG71636.1"/>
    <property type="molecule type" value="Genomic_DNA"/>
</dbReference>
<evidence type="ECO:0000256" key="1">
    <source>
        <dbReference type="ARBA" id="ARBA00022649"/>
    </source>
</evidence>
<sequence length="101" mass="11674">MRVIYTDQSIDSLEEALEFVVEKQKLSPEQASSLKSSLLDRADSLVINPLKGQQEEYLKDLKEGHRRIIEGHFKIIYKIENEAVYITDFFNSRQSPAKMKG</sequence>
<dbReference type="InterPro" id="IPR007712">
    <property type="entry name" value="RelE/ParE_toxin"/>
</dbReference>
<dbReference type="OrthoDB" id="5574284at2"/>
<keyword evidence="1" id="KW-1277">Toxin-antitoxin system</keyword>
<evidence type="ECO:0008006" key="4">
    <source>
        <dbReference type="Google" id="ProtNLM"/>
    </source>
</evidence>
<dbReference type="AlphaFoldDB" id="A0A150WYY8"/>
<evidence type="ECO:0000313" key="2">
    <source>
        <dbReference type="EMBL" id="KYG71636.1"/>
    </source>
</evidence>
<dbReference type="Pfam" id="PF05016">
    <property type="entry name" value="ParE_toxin"/>
    <property type="match status" value="1"/>
</dbReference>
<dbReference type="STRING" id="279360.MB14_09970"/>
<accession>A0A150WYY8</accession>
<dbReference type="RefSeq" id="WP_062593569.1">
    <property type="nucleotide sequence ID" value="NZ_LQZQ01000050.1"/>
</dbReference>